<evidence type="ECO:0000256" key="1">
    <source>
        <dbReference type="ARBA" id="ARBA00004496"/>
    </source>
</evidence>
<evidence type="ECO:0000256" key="3">
    <source>
        <dbReference type="ARBA" id="ARBA00022490"/>
    </source>
</evidence>
<reference evidence="14" key="2">
    <citation type="submission" date="2020-05" db="EMBL/GenBank/DDBJ databases">
        <authorList>
            <person name="Kim H.-S."/>
            <person name="Proctor R.H."/>
            <person name="Brown D.W."/>
        </authorList>
    </citation>
    <scope>NUCLEOTIDE SEQUENCE</scope>
    <source>
        <strain evidence="14">NRRL 22465</strain>
    </source>
</reference>
<organism evidence="14 15">
    <name type="scientific">Fusarium zealandicum</name>
    <dbReference type="NCBI Taxonomy" id="1053134"/>
    <lineage>
        <taxon>Eukaryota</taxon>
        <taxon>Fungi</taxon>
        <taxon>Dikarya</taxon>
        <taxon>Ascomycota</taxon>
        <taxon>Pezizomycotina</taxon>
        <taxon>Sordariomycetes</taxon>
        <taxon>Hypocreomycetidae</taxon>
        <taxon>Hypocreales</taxon>
        <taxon>Nectriaceae</taxon>
        <taxon>Fusarium</taxon>
        <taxon>Fusarium staphyleae species complex</taxon>
    </lineage>
</organism>
<evidence type="ECO:0000313" key="15">
    <source>
        <dbReference type="Proteomes" id="UP000635477"/>
    </source>
</evidence>
<comment type="catalytic activity">
    <reaction evidence="10">
        <text>L-threonyl-[protein] + ATP = O-phospho-L-threonyl-[protein] + ADP + H(+)</text>
        <dbReference type="Rhea" id="RHEA:46608"/>
        <dbReference type="Rhea" id="RHEA-COMP:11060"/>
        <dbReference type="Rhea" id="RHEA-COMP:11605"/>
        <dbReference type="ChEBI" id="CHEBI:15378"/>
        <dbReference type="ChEBI" id="CHEBI:30013"/>
        <dbReference type="ChEBI" id="CHEBI:30616"/>
        <dbReference type="ChEBI" id="CHEBI:61977"/>
        <dbReference type="ChEBI" id="CHEBI:456216"/>
        <dbReference type="EC" id="2.7.11.1"/>
    </reaction>
</comment>
<dbReference type="SMART" id="SM00220">
    <property type="entry name" value="S_TKc"/>
    <property type="match status" value="1"/>
</dbReference>
<proteinExistence type="predicted"/>
<dbReference type="GO" id="GO:0005829">
    <property type="term" value="C:cytosol"/>
    <property type="evidence" value="ECO:0007669"/>
    <property type="project" value="TreeGrafter"/>
</dbReference>
<feature type="compositionally biased region" description="Polar residues" evidence="12">
    <location>
        <begin position="469"/>
        <end position="492"/>
    </location>
</feature>
<dbReference type="InterPro" id="IPR008271">
    <property type="entry name" value="Ser/Thr_kinase_AS"/>
</dbReference>
<feature type="region of interest" description="Disordered" evidence="12">
    <location>
        <begin position="66"/>
        <end position="129"/>
    </location>
</feature>
<feature type="region of interest" description="Disordered" evidence="12">
    <location>
        <begin position="215"/>
        <end position="307"/>
    </location>
</feature>
<dbReference type="CDD" id="cd14004">
    <property type="entry name" value="STKc_PASK"/>
    <property type="match status" value="1"/>
</dbReference>
<dbReference type="EMBL" id="JABEYC010000372">
    <property type="protein sequence ID" value="KAF4978403.1"/>
    <property type="molecule type" value="Genomic_DNA"/>
</dbReference>
<evidence type="ECO:0000256" key="10">
    <source>
        <dbReference type="ARBA" id="ARBA00047899"/>
    </source>
</evidence>
<evidence type="ECO:0000256" key="4">
    <source>
        <dbReference type="ARBA" id="ARBA00022527"/>
    </source>
</evidence>
<feature type="region of interest" description="Disordered" evidence="12">
    <location>
        <begin position="469"/>
        <end position="510"/>
    </location>
</feature>
<feature type="region of interest" description="Disordered" evidence="12">
    <location>
        <begin position="1"/>
        <end position="28"/>
    </location>
</feature>
<dbReference type="AlphaFoldDB" id="A0A8H4XK28"/>
<keyword evidence="9" id="KW-0067">ATP-binding</keyword>
<dbReference type="Proteomes" id="UP000635477">
    <property type="component" value="Unassembled WGS sequence"/>
</dbReference>
<evidence type="ECO:0000313" key="14">
    <source>
        <dbReference type="EMBL" id="KAF4978403.1"/>
    </source>
</evidence>
<evidence type="ECO:0000256" key="8">
    <source>
        <dbReference type="ARBA" id="ARBA00022777"/>
    </source>
</evidence>
<accession>A0A8H4XK28</accession>
<dbReference type="Gene3D" id="1.10.510.10">
    <property type="entry name" value="Transferase(Phosphotransferase) domain 1"/>
    <property type="match status" value="1"/>
</dbReference>
<dbReference type="InterPro" id="IPR011009">
    <property type="entry name" value="Kinase-like_dom_sf"/>
</dbReference>
<evidence type="ECO:0000256" key="11">
    <source>
        <dbReference type="ARBA" id="ARBA00048679"/>
    </source>
</evidence>
<dbReference type="PROSITE" id="PS50011">
    <property type="entry name" value="PROTEIN_KINASE_DOM"/>
    <property type="match status" value="1"/>
</dbReference>
<name>A0A8H4XK28_9HYPO</name>
<dbReference type="GO" id="GO:0035556">
    <property type="term" value="P:intracellular signal transduction"/>
    <property type="evidence" value="ECO:0007669"/>
    <property type="project" value="TreeGrafter"/>
</dbReference>
<evidence type="ECO:0000256" key="9">
    <source>
        <dbReference type="ARBA" id="ARBA00022840"/>
    </source>
</evidence>
<keyword evidence="6" id="KW-0808">Transferase</keyword>
<keyword evidence="5" id="KW-0597">Phosphoprotein</keyword>
<feature type="compositionally biased region" description="Polar residues" evidence="12">
    <location>
        <begin position="111"/>
        <end position="126"/>
    </location>
</feature>
<comment type="caution">
    <text evidence="14">The sequence shown here is derived from an EMBL/GenBank/DDBJ whole genome shotgun (WGS) entry which is preliminary data.</text>
</comment>
<dbReference type="GO" id="GO:0045719">
    <property type="term" value="P:negative regulation of glycogen biosynthetic process"/>
    <property type="evidence" value="ECO:0007669"/>
    <property type="project" value="TreeGrafter"/>
</dbReference>
<dbReference type="Gene3D" id="3.30.200.20">
    <property type="entry name" value="Phosphorylase Kinase, domain 1"/>
    <property type="match status" value="1"/>
</dbReference>
<sequence>MAAPLSLPKNRSTGNLAFANESPKKDRSRVRMSLDAAAAAAAAVDLEAITRSPIMTDHEHGLGLSGLRRIRQQRPPSRNPTLPGSRASSRSPSVAALSRSTSMTAMASSTGNLSLTGGPTSPSFSEDLSRFPSESLHSFSFANQSEDFLHNRHNVLKRSIEFMKDHMGLPMNSSEAALASAQARVSGDVETQNMLDLLAQAQLIKAGNLPNPDDSFLPAPLTGPAEVSDDNVFDKNFDPRVSSTDLTRPRQLSPAPPRRSRVETTRRSILAEPTVADAARSAEAPAQTPKNESQATTERATPSRPKTLKRTMTDVMSVSVQDKLIDTMAQPFLAGQTVYQEPLTSPAFAQLPNASASKFPTQLGPSVHGHTNRWVPAAQAIFTTEVKPPWTIIAANDLACLVFGVTKAEVRKMGILEVVQEERRAWLESKLLRKAEDEFSEDRVSSGQTTPAASAASALLNGRSGITAQLLSKPNSRTQPRSYAQRRAQTVHSGDPSPPKTRGGGHHRNTLSRGVLLCGDVVPIQKRNGATGSASLWVKEKKVGLIWVLEEIHEDVAYVTMDEDGIVQEVSGSTIPIWGLASIASGFDISKLIPRVPRQGIDPNTGEIDFAQATRRRYFTCPHSPHVNIPCTVEQVRGKLQLRISTFPHMAGIVVVEPEGLKVRSSNSAFCGALFGFEKADGMSINALIPDFDVILNSLIDEDGLQLLDGMVVPEHRFRKASAFLALKEHRPDAAAAFLHPAGLRAKHRDGSDLKVDVQMRVVKSEKKTLVVNETVMEGSDEDNAHPNSGDETFEVTHSEIVYALWITYSRHLHGTQPHLNLEPSAKSGAATPLHQPSPGQTPAHTPLEIASDDEAPRKDLLVAATSLSRQLKDAALHAAARITRQSKSVPKAEEAPPVPQVVEPAHKKTIDDYVILEDMGQGAYGQVKLGRNKQSGKKIVLKYVTKRRILVDTWTRDRKLGTVPLEIHVLEYLRKPELRHPNIVEMQGFFEDDVNYYIEMVPHGLPGMDLFDYIELRTNMEESECRSIFVQVANAIHHLHTKARVVHRDIKDENVILDGEGNIKIIDFGSAAYIKSGPFDVFVGTIDYAAPEVLAGKPYRGTEQDVWALGILLYTIVYKENPFYSIDEIMDRDLRIPFTMSDDSIDLIRCMLNRDVTQRYDINQVLEHPWCQDAASE</sequence>
<keyword evidence="3" id="KW-0963">Cytoplasm</keyword>
<evidence type="ECO:0000256" key="6">
    <source>
        <dbReference type="ARBA" id="ARBA00022679"/>
    </source>
</evidence>
<dbReference type="Pfam" id="PF00069">
    <property type="entry name" value="Pkinase"/>
    <property type="match status" value="1"/>
</dbReference>
<dbReference type="EC" id="2.7.11.1" evidence="2"/>
<reference evidence="14" key="1">
    <citation type="journal article" date="2020" name="BMC Genomics">
        <title>Correction to: Identification and distribution of gene clusters required for synthesis of sphingolipid metabolism inhibitors in diverse species of the filamentous fungus Fusarium.</title>
        <authorList>
            <person name="Kim H.S."/>
            <person name="Lohmar J.M."/>
            <person name="Busman M."/>
            <person name="Brown D.W."/>
            <person name="Naumann T.A."/>
            <person name="Divon H.H."/>
            <person name="Lysoe E."/>
            <person name="Uhlig S."/>
            <person name="Proctor R.H."/>
        </authorList>
    </citation>
    <scope>NUCLEOTIDE SEQUENCE</scope>
    <source>
        <strain evidence="14">NRRL 22465</strain>
    </source>
</reference>
<gene>
    <name evidence="14" type="ORF">FZEAL_5221</name>
</gene>
<feature type="region of interest" description="Disordered" evidence="12">
    <location>
        <begin position="818"/>
        <end position="848"/>
    </location>
</feature>
<keyword evidence="7" id="KW-0547">Nucleotide-binding</keyword>
<dbReference type="GO" id="GO:0005634">
    <property type="term" value="C:nucleus"/>
    <property type="evidence" value="ECO:0007669"/>
    <property type="project" value="TreeGrafter"/>
</dbReference>
<feature type="domain" description="Protein kinase" evidence="13">
    <location>
        <begin position="914"/>
        <end position="1172"/>
    </location>
</feature>
<dbReference type="PANTHER" id="PTHR24346:SF51">
    <property type="entry name" value="PAS DOMAIN-CONTAINING SERINE_THREONINE-PROTEIN KINASE"/>
    <property type="match status" value="1"/>
</dbReference>
<evidence type="ECO:0000259" key="13">
    <source>
        <dbReference type="PROSITE" id="PS50011"/>
    </source>
</evidence>
<dbReference type="FunFam" id="3.30.200.20:FF:000314">
    <property type="entry name" value="Serine/threonine protein kinase"/>
    <property type="match status" value="1"/>
</dbReference>
<protein>
    <recommendedName>
        <fullName evidence="2">non-specific serine/threonine protein kinase</fullName>
        <ecNumber evidence="2">2.7.11.1</ecNumber>
    </recommendedName>
</protein>
<feature type="compositionally biased region" description="Polar residues" evidence="12">
    <location>
        <begin position="288"/>
        <end position="300"/>
    </location>
</feature>
<dbReference type="GO" id="GO:0004674">
    <property type="term" value="F:protein serine/threonine kinase activity"/>
    <property type="evidence" value="ECO:0007669"/>
    <property type="project" value="UniProtKB-KW"/>
</dbReference>
<evidence type="ECO:0000256" key="5">
    <source>
        <dbReference type="ARBA" id="ARBA00022553"/>
    </source>
</evidence>
<dbReference type="FunFam" id="1.10.510.10:FF:000320">
    <property type="entry name" value="Serine/threonine protein kinase"/>
    <property type="match status" value="1"/>
</dbReference>
<feature type="compositionally biased region" description="Low complexity" evidence="12">
    <location>
        <begin position="85"/>
        <end position="110"/>
    </location>
</feature>
<comment type="subcellular location">
    <subcellularLocation>
        <location evidence="1">Cytoplasm</location>
    </subcellularLocation>
</comment>
<evidence type="ECO:0000256" key="7">
    <source>
        <dbReference type="ARBA" id="ARBA00022741"/>
    </source>
</evidence>
<dbReference type="PANTHER" id="PTHR24346">
    <property type="entry name" value="MAP/MICROTUBULE AFFINITY-REGULATING KINASE"/>
    <property type="match status" value="1"/>
</dbReference>
<dbReference type="SUPFAM" id="SSF56112">
    <property type="entry name" value="Protein kinase-like (PK-like)"/>
    <property type="match status" value="1"/>
</dbReference>
<comment type="catalytic activity">
    <reaction evidence="11">
        <text>L-seryl-[protein] + ATP = O-phospho-L-seryl-[protein] + ADP + H(+)</text>
        <dbReference type="Rhea" id="RHEA:17989"/>
        <dbReference type="Rhea" id="RHEA-COMP:9863"/>
        <dbReference type="Rhea" id="RHEA-COMP:11604"/>
        <dbReference type="ChEBI" id="CHEBI:15378"/>
        <dbReference type="ChEBI" id="CHEBI:29999"/>
        <dbReference type="ChEBI" id="CHEBI:30616"/>
        <dbReference type="ChEBI" id="CHEBI:83421"/>
        <dbReference type="ChEBI" id="CHEBI:456216"/>
        <dbReference type="EC" id="2.7.11.1"/>
    </reaction>
</comment>
<dbReference type="InterPro" id="IPR057213">
    <property type="entry name" value="DUF7891"/>
</dbReference>
<keyword evidence="4" id="KW-0723">Serine/threonine-protein kinase</keyword>
<dbReference type="OrthoDB" id="10252171at2759"/>
<evidence type="ECO:0000256" key="12">
    <source>
        <dbReference type="SAM" id="MobiDB-lite"/>
    </source>
</evidence>
<dbReference type="InterPro" id="IPR000719">
    <property type="entry name" value="Prot_kinase_dom"/>
</dbReference>
<keyword evidence="15" id="KW-1185">Reference proteome</keyword>
<evidence type="ECO:0000256" key="2">
    <source>
        <dbReference type="ARBA" id="ARBA00012513"/>
    </source>
</evidence>
<dbReference type="GO" id="GO:0005524">
    <property type="term" value="F:ATP binding"/>
    <property type="evidence" value="ECO:0007669"/>
    <property type="project" value="UniProtKB-KW"/>
</dbReference>
<dbReference type="PROSITE" id="PS00108">
    <property type="entry name" value="PROTEIN_KINASE_ST"/>
    <property type="match status" value="1"/>
</dbReference>
<dbReference type="Pfam" id="PF25421">
    <property type="entry name" value="DUF7891"/>
    <property type="match status" value="1"/>
</dbReference>
<keyword evidence="8" id="KW-0418">Kinase</keyword>